<name>A0A9X0R1C8_9PROT</name>
<dbReference type="Proteomes" id="UP000600101">
    <property type="component" value="Unassembled WGS sequence"/>
</dbReference>
<accession>A0A9X0R1C8</accession>
<proteinExistence type="predicted"/>
<comment type="caution">
    <text evidence="1">The sequence shown here is derived from an EMBL/GenBank/DDBJ whole genome shotgun (WGS) entry which is preliminary data.</text>
</comment>
<gene>
    <name evidence="1" type="ORF">H7965_19535</name>
</gene>
<dbReference type="RefSeq" id="WP_186772263.1">
    <property type="nucleotide sequence ID" value="NZ_JACOMF010000029.1"/>
</dbReference>
<evidence type="ECO:0000313" key="2">
    <source>
        <dbReference type="Proteomes" id="UP000600101"/>
    </source>
</evidence>
<reference evidence="1" key="1">
    <citation type="submission" date="2020-08" db="EMBL/GenBank/DDBJ databases">
        <authorList>
            <person name="Hu Y."/>
            <person name="Nguyen S.V."/>
            <person name="Li F."/>
            <person name="Fanning S."/>
        </authorList>
    </citation>
    <scope>NUCLEOTIDE SEQUENCE</scope>
    <source>
        <strain evidence="1">SYSU D8009</strain>
    </source>
</reference>
<protein>
    <submittedName>
        <fullName evidence="1">Uncharacterized protein</fullName>
    </submittedName>
</protein>
<dbReference type="AlphaFoldDB" id="A0A9X0R1C8"/>
<organism evidence="1 2">
    <name type="scientific">Siccirubricoccus deserti</name>
    <dbReference type="NCBI Taxonomy" id="2013562"/>
    <lineage>
        <taxon>Bacteria</taxon>
        <taxon>Pseudomonadati</taxon>
        <taxon>Pseudomonadota</taxon>
        <taxon>Alphaproteobacteria</taxon>
        <taxon>Acetobacterales</taxon>
        <taxon>Roseomonadaceae</taxon>
        <taxon>Siccirubricoccus</taxon>
    </lineage>
</organism>
<keyword evidence="2" id="KW-1185">Reference proteome</keyword>
<dbReference type="EMBL" id="JACOMF010000029">
    <property type="protein sequence ID" value="MBC4017505.1"/>
    <property type="molecule type" value="Genomic_DNA"/>
</dbReference>
<sequence>MILALAAVLEGIPRNLEEAAGNLGTGWCCRRRCPASLRAACWCPSSA</sequence>
<evidence type="ECO:0000313" key="1">
    <source>
        <dbReference type="EMBL" id="MBC4017505.1"/>
    </source>
</evidence>